<protein>
    <submittedName>
        <fullName evidence="2">Uncharacterized protein LOC117146453</fullName>
    </submittedName>
</protein>
<dbReference type="PANTHER" id="PTHR34717:SF1">
    <property type="entry name" value="EG:BACR7A4.20 PROTEIN"/>
    <property type="match status" value="1"/>
</dbReference>
<reference evidence="2" key="1">
    <citation type="submission" date="2025-08" db="UniProtKB">
        <authorList>
            <consortium name="RefSeq"/>
        </authorList>
    </citation>
    <scope>IDENTIFICATION</scope>
    <source>
        <strain evidence="2">Mau12</strain>
        <tissue evidence="2">Whole Body</tissue>
    </source>
</reference>
<dbReference type="AlphaFoldDB" id="A0A6P8KN24"/>
<evidence type="ECO:0000313" key="2">
    <source>
        <dbReference type="RefSeq" id="XP_033168572.1"/>
    </source>
</evidence>
<dbReference type="SUPFAM" id="SSF159245">
    <property type="entry name" value="AttH-like"/>
    <property type="match status" value="1"/>
</dbReference>
<organism evidence="1 2">
    <name type="scientific">Drosophila mauritiana</name>
    <name type="common">Fruit fly</name>
    <dbReference type="NCBI Taxonomy" id="7226"/>
    <lineage>
        <taxon>Eukaryota</taxon>
        <taxon>Metazoa</taxon>
        <taxon>Ecdysozoa</taxon>
        <taxon>Arthropoda</taxon>
        <taxon>Hexapoda</taxon>
        <taxon>Insecta</taxon>
        <taxon>Pterygota</taxon>
        <taxon>Neoptera</taxon>
        <taxon>Endopterygota</taxon>
        <taxon>Diptera</taxon>
        <taxon>Brachycera</taxon>
        <taxon>Muscomorpha</taxon>
        <taxon>Ephydroidea</taxon>
        <taxon>Drosophilidae</taxon>
        <taxon>Drosophila</taxon>
        <taxon>Sophophora</taxon>
    </lineage>
</organism>
<accession>A0A6P8KN24</accession>
<keyword evidence="1" id="KW-1185">Reference proteome</keyword>
<dbReference type="RefSeq" id="XP_033168572.1">
    <property type="nucleotide sequence ID" value="XM_033312681.1"/>
</dbReference>
<gene>
    <name evidence="2" type="primary">LOC117146453</name>
</gene>
<dbReference type="PANTHER" id="PTHR34717">
    <property type="entry name" value="EG:BACR7A4.20 PROTEIN"/>
    <property type="match status" value="1"/>
</dbReference>
<name>A0A6P8KN24_DROMA</name>
<sequence>MVLLAVCGLIFGILMALVGVSLKLLGLKPPLIFDKYPLKGIFYRVKFWIALLVLRRLRYRIYRRNEELLGSEEHLAKVDSPQQLSNDPKSYDVVSFMAANKEGQKLMVTLERRRRGVLKAALYLWLPESGLFGSPNLPDMVYFTTADGAESSAFQGGGFQVYQEASMRVWRLKYSGVLKTQGSDVQDVAVDLDLRFESSSTEHFDYNRDLSSALIADSIAREAWNEKFYSLLRSVNHIVEKRTHYEQNGELAGRVTFDGRELTLKMVGFRDHSFGTERCLSSINRYVYFALFMDDGSSMVVGSLSQPSFFLSSLKVGYVCSAAGQYQPLTGSNFELYSYGEKGTPPQHQNFIVRTEEREYLVQIQVEASALRYVGGDWESKVFNQFVACTVNGVPGQGHAEFLYRHKGGRPEDISSGDPGWYQDMKRFERSLSLLEEEGQDGDFIF</sequence>
<evidence type="ECO:0000313" key="1">
    <source>
        <dbReference type="Proteomes" id="UP000515162"/>
    </source>
</evidence>
<dbReference type="Proteomes" id="UP000515162">
    <property type="component" value="Chromosome X"/>
</dbReference>
<dbReference type="GeneID" id="117146453"/>
<proteinExistence type="predicted"/>